<reference evidence="2" key="1">
    <citation type="journal article" date="2014" name="Nat. Genet.">
        <title>The genome of the stress-tolerant wild tomato species Solanum pennellii.</title>
        <authorList>
            <person name="Bolger A."/>
            <person name="Scossa F."/>
            <person name="Bolger M.E."/>
            <person name="Lanz C."/>
            <person name="Maumus F."/>
            <person name="Tohge T."/>
            <person name="Quesneville H."/>
            <person name="Alseekh S."/>
            <person name="Sorensen I."/>
            <person name="Lichtenstein G."/>
            <person name="Fich E.A."/>
            <person name="Conte M."/>
            <person name="Keller H."/>
            <person name="Schneeberger K."/>
            <person name="Schwacke R."/>
            <person name="Ofner I."/>
            <person name="Vrebalov J."/>
            <person name="Xu Y."/>
            <person name="Osorio S."/>
            <person name="Aflitos S.A."/>
            <person name="Schijlen E."/>
            <person name="Jimenez-Gomez J.M."/>
            <person name="Ryngajllo M."/>
            <person name="Kimura S."/>
            <person name="Kumar R."/>
            <person name="Koenig D."/>
            <person name="Headland L.R."/>
            <person name="Maloof J.N."/>
            <person name="Sinha N."/>
            <person name="van Ham R.C."/>
            <person name="Lankhorst R.K."/>
            <person name="Mao L."/>
            <person name="Vogel A."/>
            <person name="Arsova B."/>
            <person name="Panstruga R."/>
            <person name="Fei Z."/>
            <person name="Rose J.K."/>
            <person name="Zamir D."/>
            <person name="Carrari F."/>
            <person name="Giovannoni J.J."/>
            <person name="Weigel D."/>
            <person name="Usadel B."/>
            <person name="Fernie A.R."/>
        </authorList>
    </citation>
    <scope>NUCLEOTIDE SEQUENCE [LARGE SCALE GENOMIC DNA]</scope>
    <source>
        <strain evidence="2">cv. LA0716</strain>
    </source>
</reference>
<evidence type="ECO:0000313" key="3">
    <source>
        <dbReference type="RefSeq" id="XP_015080752.1"/>
    </source>
</evidence>
<keyword evidence="2" id="KW-1185">Reference proteome</keyword>
<organism evidence="2 3">
    <name type="scientific">Solanum pennellii</name>
    <name type="common">Tomato</name>
    <name type="synonym">Lycopersicon pennellii</name>
    <dbReference type="NCBI Taxonomy" id="28526"/>
    <lineage>
        <taxon>Eukaryota</taxon>
        <taxon>Viridiplantae</taxon>
        <taxon>Streptophyta</taxon>
        <taxon>Embryophyta</taxon>
        <taxon>Tracheophyta</taxon>
        <taxon>Spermatophyta</taxon>
        <taxon>Magnoliopsida</taxon>
        <taxon>eudicotyledons</taxon>
        <taxon>Gunneridae</taxon>
        <taxon>Pentapetalae</taxon>
        <taxon>asterids</taxon>
        <taxon>lamiids</taxon>
        <taxon>Solanales</taxon>
        <taxon>Solanaceae</taxon>
        <taxon>Solanoideae</taxon>
        <taxon>Solaneae</taxon>
        <taxon>Solanum</taxon>
        <taxon>Solanum subgen. Lycopersicon</taxon>
    </lineage>
</organism>
<accession>A0ABM1H5T5</accession>
<evidence type="ECO:0000313" key="2">
    <source>
        <dbReference type="Proteomes" id="UP000694930"/>
    </source>
</evidence>
<dbReference type="GeneID" id="107024304"/>
<feature type="region of interest" description="Disordered" evidence="1">
    <location>
        <begin position="169"/>
        <end position="222"/>
    </location>
</feature>
<proteinExistence type="predicted"/>
<sequence>MSNLSKLEFVALDISGKNYLSWVLDAEIHLAAKGLDATITQGNEASSQDKGRYDHLKATVLPRARYEWMHLRFQDFKTVIEYNSVVFKITSQLKLCGETIKDEDMLEKTLTTFHASNVILQQQYREKGFQKYFELISCLLVAEQHNALLMKNHEARPTGAAPLLEANVGGARDQSEVKRDDHRGYNNARGRDKDKRRCTNRRGGGHNKRENNMSSQNNPSKSSIKIPLKRMEIKLVLPLPNARAESHMTLKHDDKPGTSQKYDKDVEANLALKDDVFDGLGDITHMEVDDFFGDRN</sequence>
<feature type="compositionally biased region" description="Polar residues" evidence="1">
    <location>
        <begin position="212"/>
        <end position="222"/>
    </location>
</feature>
<evidence type="ECO:0000256" key="1">
    <source>
        <dbReference type="SAM" id="MobiDB-lite"/>
    </source>
</evidence>
<feature type="compositionally biased region" description="Basic and acidic residues" evidence="1">
    <location>
        <begin position="173"/>
        <end position="197"/>
    </location>
</feature>
<gene>
    <name evidence="3" type="primary">LOC107024304</name>
</gene>
<dbReference type="RefSeq" id="XP_015080752.1">
    <property type="nucleotide sequence ID" value="XM_015225266.1"/>
</dbReference>
<dbReference type="PANTHER" id="PTHR33325:SF5">
    <property type="entry name" value="TRANSCRIPTION FACTOR INTERACTOR AND REGULATOR CCHC(ZN) FAMILY"/>
    <property type="match status" value="1"/>
</dbReference>
<reference evidence="3" key="2">
    <citation type="submission" date="2025-08" db="UniProtKB">
        <authorList>
            <consortium name="RefSeq"/>
        </authorList>
    </citation>
    <scope>IDENTIFICATION</scope>
</reference>
<name>A0ABM1H5T5_SOLPN</name>
<dbReference type="Proteomes" id="UP000694930">
    <property type="component" value="Chromosome 1"/>
</dbReference>
<dbReference type="PANTHER" id="PTHR33325">
    <property type="entry name" value="ZINC FINGER, CCHC-TYPE-RELATED"/>
    <property type="match status" value="1"/>
</dbReference>
<protein>
    <submittedName>
        <fullName evidence="3">Uncharacterized protein LOC107024304</fullName>
    </submittedName>
</protein>